<dbReference type="EMBL" id="BEHY01000047">
    <property type="protein sequence ID" value="GBD09513.1"/>
    <property type="molecule type" value="Genomic_DNA"/>
</dbReference>
<name>A0A2H5Y7Y7_9CHLR</name>
<dbReference type="Proteomes" id="UP000236642">
    <property type="component" value="Unassembled WGS sequence"/>
</dbReference>
<keyword evidence="1" id="KW-0812">Transmembrane</keyword>
<comment type="caution">
    <text evidence="2">The sequence shown here is derived from an EMBL/GenBank/DDBJ whole genome shotgun (WGS) entry which is preliminary data.</text>
</comment>
<accession>A0A2H5Y7Y7</accession>
<protein>
    <submittedName>
        <fullName evidence="2">Uncharacterized protein</fullName>
    </submittedName>
</protein>
<keyword evidence="1" id="KW-0472">Membrane</keyword>
<evidence type="ECO:0000313" key="3">
    <source>
        <dbReference type="Proteomes" id="UP000236642"/>
    </source>
</evidence>
<organism evidence="2 3">
    <name type="scientific">Candidatus Thermoflexus japonica</name>
    <dbReference type="NCBI Taxonomy" id="2035417"/>
    <lineage>
        <taxon>Bacteria</taxon>
        <taxon>Bacillati</taxon>
        <taxon>Chloroflexota</taxon>
        <taxon>Thermoflexia</taxon>
        <taxon>Thermoflexales</taxon>
        <taxon>Thermoflexaceae</taxon>
        <taxon>Thermoflexus</taxon>
    </lineage>
</organism>
<proteinExistence type="predicted"/>
<feature type="transmembrane region" description="Helical" evidence="1">
    <location>
        <begin position="7"/>
        <end position="28"/>
    </location>
</feature>
<keyword evidence="1" id="KW-1133">Transmembrane helix</keyword>
<evidence type="ECO:0000313" key="2">
    <source>
        <dbReference type="EMBL" id="GBD09513.1"/>
    </source>
</evidence>
<reference evidence="3" key="1">
    <citation type="submission" date="2017-09" db="EMBL/GenBank/DDBJ databases">
        <title>Metaegenomics of thermophilic ammonia-oxidizing enrichment culture.</title>
        <authorList>
            <person name="Kato S."/>
            <person name="Suzuki K."/>
        </authorList>
    </citation>
    <scope>NUCLEOTIDE SEQUENCE [LARGE SCALE GENOMIC DNA]</scope>
</reference>
<feature type="transmembrane region" description="Helical" evidence="1">
    <location>
        <begin position="40"/>
        <end position="61"/>
    </location>
</feature>
<evidence type="ECO:0000256" key="1">
    <source>
        <dbReference type="SAM" id="Phobius"/>
    </source>
</evidence>
<sequence>MRRWPPIGWIFLGLVALALVVAFLVFLYTHPATAAVLRDILIIALTLPLILLTIVVIFLVYRLIRLVDWLQQEVQPILQRARETVDTVYGTSAFLGRRLTRPTIEAASVAAGVAQALRTLVRLLRGRST</sequence>
<dbReference type="AlphaFoldDB" id="A0A2H5Y7Y7"/>
<gene>
    <name evidence="2" type="ORF">HRbin22_01769</name>
</gene>